<keyword evidence="9" id="KW-1185">Reference proteome</keyword>
<dbReference type="GeneID" id="95376170"/>
<dbReference type="PANTHER" id="PTHR30126:SF100">
    <property type="entry name" value="LYSR-FAMILY TRANSCRIPTIONAL REGULATOR"/>
    <property type="match status" value="1"/>
</dbReference>
<dbReference type="InterPro" id="IPR005119">
    <property type="entry name" value="LysR_subst-bd"/>
</dbReference>
<dbReference type="InterPro" id="IPR036390">
    <property type="entry name" value="WH_DNA-bd_sf"/>
</dbReference>
<gene>
    <name evidence="6" type="ORF">M5X16_21995</name>
    <name evidence="7" type="ORF">PC41400_15250</name>
</gene>
<evidence type="ECO:0000256" key="1">
    <source>
        <dbReference type="ARBA" id="ARBA00009437"/>
    </source>
</evidence>
<dbReference type="PROSITE" id="PS50931">
    <property type="entry name" value="HTH_LYSR"/>
    <property type="match status" value="1"/>
</dbReference>
<evidence type="ECO:0000256" key="2">
    <source>
        <dbReference type="ARBA" id="ARBA00023015"/>
    </source>
</evidence>
<dbReference type="Gene3D" id="1.10.10.10">
    <property type="entry name" value="Winged helix-like DNA-binding domain superfamily/Winged helix DNA-binding domain"/>
    <property type="match status" value="1"/>
</dbReference>
<dbReference type="Proteomes" id="UP000288943">
    <property type="component" value="Chromosome"/>
</dbReference>
<name>A0A410WXJ1_9BACL</name>
<dbReference type="InterPro" id="IPR036388">
    <property type="entry name" value="WH-like_DNA-bd_sf"/>
</dbReference>
<dbReference type="PANTHER" id="PTHR30126">
    <property type="entry name" value="HTH-TYPE TRANSCRIPTIONAL REGULATOR"/>
    <property type="match status" value="1"/>
</dbReference>
<dbReference type="GO" id="GO:0000976">
    <property type="term" value="F:transcription cis-regulatory region binding"/>
    <property type="evidence" value="ECO:0007669"/>
    <property type="project" value="TreeGrafter"/>
</dbReference>
<keyword evidence="4" id="KW-0804">Transcription</keyword>
<dbReference type="InterPro" id="IPR000847">
    <property type="entry name" value="LysR_HTH_N"/>
</dbReference>
<comment type="similarity">
    <text evidence="1">Belongs to the LysR transcriptional regulatory family.</text>
</comment>
<reference evidence="7 8" key="1">
    <citation type="submission" date="2018-01" db="EMBL/GenBank/DDBJ databases">
        <title>The whole genome sequencing and assembly of Paenibacillus chitinolyticus KCCM 41400 strain.</title>
        <authorList>
            <person name="Kim J.-Y."/>
            <person name="Park M.-K."/>
            <person name="Lee Y.-J."/>
            <person name="Yi H."/>
            <person name="Bahn Y.-S."/>
            <person name="Kim J.F."/>
            <person name="Lee D.-W."/>
        </authorList>
    </citation>
    <scope>NUCLEOTIDE SEQUENCE [LARGE SCALE GENOMIC DNA]</scope>
    <source>
        <strain evidence="7 8">KCCM 41400</strain>
    </source>
</reference>
<feature type="domain" description="HTH lysR-type" evidence="5">
    <location>
        <begin position="1"/>
        <end position="58"/>
    </location>
</feature>
<dbReference type="CDD" id="cd05466">
    <property type="entry name" value="PBP2_LTTR_substrate"/>
    <property type="match status" value="1"/>
</dbReference>
<evidence type="ECO:0000313" key="8">
    <source>
        <dbReference type="Proteomes" id="UP000288943"/>
    </source>
</evidence>
<reference evidence="6 9" key="2">
    <citation type="submission" date="2022-05" db="EMBL/GenBank/DDBJ databases">
        <title>Genome Sequencing of Bee-Associated Microbes.</title>
        <authorList>
            <person name="Dunlap C."/>
        </authorList>
    </citation>
    <scope>NUCLEOTIDE SEQUENCE [LARGE SCALE GENOMIC DNA]</scope>
    <source>
        <strain evidence="6 9">NRRL B-23120</strain>
    </source>
</reference>
<dbReference type="KEGG" id="pchi:PC41400_15250"/>
<dbReference type="Proteomes" id="UP001527202">
    <property type="component" value="Unassembled WGS sequence"/>
</dbReference>
<dbReference type="RefSeq" id="WP_042225648.1">
    <property type="nucleotide sequence ID" value="NZ_CP026520.1"/>
</dbReference>
<dbReference type="Pfam" id="PF00126">
    <property type="entry name" value="HTH_1"/>
    <property type="match status" value="1"/>
</dbReference>
<evidence type="ECO:0000259" key="5">
    <source>
        <dbReference type="PROSITE" id="PS50931"/>
    </source>
</evidence>
<protein>
    <submittedName>
        <fullName evidence="7">LysR family transcriptional regulator</fullName>
    </submittedName>
</protein>
<dbReference type="OrthoDB" id="9803735at2"/>
<keyword evidence="3" id="KW-0238">DNA-binding</keyword>
<evidence type="ECO:0000313" key="7">
    <source>
        <dbReference type="EMBL" id="QAV18961.1"/>
    </source>
</evidence>
<keyword evidence="2" id="KW-0805">Transcription regulation</keyword>
<accession>A0A410WXJ1</accession>
<evidence type="ECO:0000313" key="9">
    <source>
        <dbReference type="Proteomes" id="UP001527202"/>
    </source>
</evidence>
<dbReference type="SUPFAM" id="SSF53850">
    <property type="entry name" value="Periplasmic binding protein-like II"/>
    <property type="match status" value="1"/>
</dbReference>
<evidence type="ECO:0000313" key="6">
    <source>
        <dbReference type="EMBL" id="MCY9598425.1"/>
    </source>
</evidence>
<proteinExistence type="inferred from homology"/>
<dbReference type="PRINTS" id="PR00039">
    <property type="entry name" value="HTHLYSR"/>
</dbReference>
<dbReference type="EMBL" id="CP026520">
    <property type="protein sequence ID" value="QAV18961.1"/>
    <property type="molecule type" value="Genomic_DNA"/>
</dbReference>
<sequence length="316" mass="35326">METKQLLTFKTAAENLNFTQTARMLNFAQSSVTAQIKALESELGAPLFERLGKRLVLTEAGRQFKLYADKIITLTEEAKQVVRGDEEQTGTLVIGAQESQCTYRLPALLKEFKARFPNVKLVFRPSNSDAHAREQLLEGVLDIAFIMDSCKPRDALHIETLIREELKIVASPDHPLADAKNLSPKDLEHETFLLTEAGCSYRTILERTFASVSVYPLNKFEFASIEAIKQCVMSGLGIAFLPGMVVAADLREGKLAELAWEAPEDALFTQIAWHKDKWMTPPLLAFIELTRKVFHAGETAPEHNPDAKPEEEPLTS</sequence>
<dbReference type="Pfam" id="PF03466">
    <property type="entry name" value="LysR_substrate"/>
    <property type="match status" value="1"/>
</dbReference>
<evidence type="ECO:0000256" key="3">
    <source>
        <dbReference type="ARBA" id="ARBA00023125"/>
    </source>
</evidence>
<dbReference type="Gene3D" id="3.40.190.290">
    <property type="match status" value="1"/>
</dbReference>
<dbReference type="AlphaFoldDB" id="A0A410WXJ1"/>
<dbReference type="GO" id="GO:0003700">
    <property type="term" value="F:DNA-binding transcription factor activity"/>
    <property type="evidence" value="ECO:0007669"/>
    <property type="project" value="InterPro"/>
</dbReference>
<organism evidence="7 8">
    <name type="scientific">Paenibacillus chitinolyticus</name>
    <dbReference type="NCBI Taxonomy" id="79263"/>
    <lineage>
        <taxon>Bacteria</taxon>
        <taxon>Bacillati</taxon>
        <taxon>Bacillota</taxon>
        <taxon>Bacilli</taxon>
        <taxon>Bacillales</taxon>
        <taxon>Paenibacillaceae</taxon>
        <taxon>Paenibacillus</taxon>
    </lineage>
</organism>
<dbReference type="SUPFAM" id="SSF46785">
    <property type="entry name" value="Winged helix' DNA-binding domain"/>
    <property type="match status" value="1"/>
</dbReference>
<dbReference type="EMBL" id="JAMDMJ010000029">
    <property type="protein sequence ID" value="MCY9598425.1"/>
    <property type="molecule type" value="Genomic_DNA"/>
</dbReference>
<evidence type="ECO:0000256" key="4">
    <source>
        <dbReference type="ARBA" id="ARBA00023163"/>
    </source>
</evidence>